<evidence type="ECO:0000313" key="8">
    <source>
        <dbReference type="Proteomes" id="UP000231279"/>
    </source>
</evidence>
<dbReference type="GO" id="GO:0005737">
    <property type="term" value="C:cytoplasm"/>
    <property type="evidence" value="ECO:0007669"/>
    <property type="project" value="TreeGrafter"/>
</dbReference>
<dbReference type="EMBL" id="NKXS01002106">
    <property type="protein sequence ID" value="PIN15272.1"/>
    <property type="molecule type" value="Genomic_DNA"/>
</dbReference>
<keyword evidence="8" id="KW-1185">Reference proteome</keyword>
<evidence type="ECO:0000256" key="4">
    <source>
        <dbReference type="ARBA" id="ARBA00022989"/>
    </source>
</evidence>
<dbReference type="InterPro" id="IPR007248">
    <property type="entry name" value="Mpv17_PMP22"/>
</dbReference>
<sequence length="265" mass="30142">MAAAFPKNGLLKTQLDHRSLYHSYKRSLRYTLPGPVSAQNNISNLLQQPRRFSRFTHSIFRKTEFSIPVKTPSRFSTRASSSSQKFGFVNWYLSALKTRPISTKSITAAFIYTAADISSQTIVVENLEQYDLIRILRMAGYGMVILGPSVHYWYNFMSRVFPKRDLLSTFKKMALGQALFGPAMTVIFFSVNAALQGESSSEIVARLKRDLLPTMINGIMYWPVCDFVTFKFIPVHLQPLVTNSFSYIWTVYMTYMASLTKVGAS</sequence>
<evidence type="ECO:0000256" key="5">
    <source>
        <dbReference type="ARBA" id="ARBA00023136"/>
    </source>
</evidence>
<evidence type="ECO:0000256" key="3">
    <source>
        <dbReference type="ARBA" id="ARBA00022692"/>
    </source>
</evidence>
<protein>
    <submittedName>
        <fullName evidence="7">Peroxisomal membrane protein MPV17</fullName>
    </submittedName>
</protein>
<feature type="transmembrane region" description="Helical" evidence="6">
    <location>
        <begin position="174"/>
        <end position="195"/>
    </location>
</feature>
<feature type="transmembrane region" description="Helical" evidence="6">
    <location>
        <begin position="135"/>
        <end position="154"/>
    </location>
</feature>
<reference evidence="8" key="1">
    <citation type="journal article" date="2018" name="Gigascience">
        <title>Genome assembly of the Pink Ipe (Handroanthus impetiginosus, Bignoniaceae), a highly valued, ecologically keystone Neotropical timber forest tree.</title>
        <authorList>
            <person name="Silva-Junior O.B."/>
            <person name="Grattapaglia D."/>
            <person name="Novaes E."/>
            <person name="Collevatti R.G."/>
        </authorList>
    </citation>
    <scope>NUCLEOTIDE SEQUENCE [LARGE SCALE GENOMIC DNA]</scope>
    <source>
        <strain evidence="8">cv. UFG-1</strain>
    </source>
</reference>
<dbReference type="STRING" id="429701.A0A2G9HCL8"/>
<dbReference type="Proteomes" id="UP000231279">
    <property type="component" value="Unassembled WGS sequence"/>
</dbReference>
<accession>A0A2G9HCL8</accession>
<keyword evidence="4 6" id="KW-1133">Transmembrane helix</keyword>
<dbReference type="GO" id="GO:0016020">
    <property type="term" value="C:membrane"/>
    <property type="evidence" value="ECO:0007669"/>
    <property type="project" value="UniProtKB-SubCell"/>
</dbReference>
<comment type="subcellular location">
    <subcellularLocation>
        <location evidence="1">Membrane</location>
        <topology evidence="1">Multi-pass membrane protein</topology>
    </subcellularLocation>
</comment>
<comment type="similarity">
    <text evidence="2 6">Belongs to the peroxisomal membrane protein PXMP2/4 family.</text>
</comment>
<keyword evidence="5 6" id="KW-0472">Membrane</keyword>
<dbReference type="AlphaFoldDB" id="A0A2G9HCL8"/>
<feature type="transmembrane region" description="Helical" evidence="6">
    <location>
        <begin position="215"/>
        <end position="233"/>
    </location>
</feature>
<dbReference type="OrthoDB" id="430207at2759"/>
<evidence type="ECO:0000256" key="1">
    <source>
        <dbReference type="ARBA" id="ARBA00004141"/>
    </source>
</evidence>
<dbReference type="PANTHER" id="PTHR11266:SF18">
    <property type="entry name" value="OS12G0508100 PROTEIN"/>
    <property type="match status" value="1"/>
</dbReference>
<organism evidence="7 8">
    <name type="scientific">Handroanthus impetiginosus</name>
    <dbReference type="NCBI Taxonomy" id="429701"/>
    <lineage>
        <taxon>Eukaryota</taxon>
        <taxon>Viridiplantae</taxon>
        <taxon>Streptophyta</taxon>
        <taxon>Embryophyta</taxon>
        <taxon>Tracheophyta</taxon>
        <taxon>Spermatophyta</taxon>
        <taxon>Magnoliopsida</taxon>
        <taxon>eudicotyledons</taxon>
        <taxon>Gunneridae</taxon>
        <taxon>Pentapetalae</taxon>
        <taxon>asterids</taxon>
        <taxon>lamiids</taxon>
        <taxon>Lamiales</taxon>
        <taxon>Bignoniaceae</taxon>
        <taxon>Crescentiina</taxon>
        <taxon>Tabebuia alliance</taxon>
        <taxon>Handroanthus</taxon>
    </lineage>
</organism>
<evidence type="ECO:0000256" key="2">
    <source>
        <dbReference type="ARBA" id="ARBA00006824"/>
    </source>
</evidence>
<name>A0A2G9HCL8_9LAMI</name>
<comment type="caution">
    <text evidence="7">The sequence shown here is derived from an EMBL/GenBank/DDBJ whole genome shotgun (WGS) entry which is preliminary data.</text>
</comment>
<evidence type="ECO:0000313" key="7">
    <source>
        <dbReference type="EMBL" id="PIN15272.1"/>
    </source>
</evidence>
<dbReference type="PANTHER" id="PTHR11266">
    <property type="entry name" value="PEROXISOMAL MEMBRANE PROTEIN 2, PXMP2 MPV17"/>
    <property type="match status" value="1"/>
</dbReference>
<dbReference type="Pfam" id="PF04117">
    <property type="entry name" value="Mpv17_PMP22"/>
    <property type="match status" value="1"/>
</dbReference>
<keyword evidence="3 6" id="KW-0812">Transmembrane</keyword>
<gene>
    <name evidence="7" type="ORF">CDL12_12078</name>
</gene>
<evidence type="ECO:0000256" key="6">
    <source>
        <dbReference type="RuleBase" id="RU363053"/>
    </source>
</evidence>
<proteinExistence type="inferred from homology"/>
<feature type="transmembrane region" description="Helical" evidence="6">
    <location>
        <begin position="245"/>
        <end position="264"/>
    </location>
</feature>